<keyword evidence="2" id="KW-0489">Methyltransferase</keyword>
<feature type="domain" description="Methyltransferase type 11" evidence="1">
    <location>
        <begin position="4"/>
        <end position="82"/>
    </location>
</feature>
<accession>A0ABY6ZL22</accession>
<dbReference type="EMBL" id="CP104067">
    <property type="protein sequence ID" value="WAH43598.1"/>
    <property type="molecule type" value="Genomic_DNA"/>
</dbReference>
<organism evidence="2 3">
    <name type="scientific">Alicyclobacillus fastidiosus</name>
    <dbReference type="NCBI Taxonomy" id="392011"/>
    <lineage>
        <taxon>Bacteria</taxon>
        <taxon>Bacillati</taxon>
        <taxon>Bacillota</taxon>
        <taxon>Bacilli</taxon>
        <taxon>Bacillales</taxon>
        <taxon>Alicyclobacillaceae</taxon>
        <taxon>Alicyclobacillus</taxon>
    </lineage>
</organism>
<dbReference type="PANTHER" id="PTHR43861">
    <property type="entry name" value="TRANS-ACONITATE 2-METHYLTRANSFERASE-RELATED"/>
    <property type="match status" value="1"/>
</dbReference>
<evidence type="ECO:0000259" key="1">
    <source>
        <dbReference type="Pfam" id="PF08241"/>
    </source>
</evidence>
<dbReference type="InterPro" id="IPR013216">
    <property type="entry name" value="Methyltransf_11"/>
</dbReference>
<evidence type="ECO:0000313" key="2">
    <source>
        <dbReference type="EMBL" id="WAH43598.1"/>
    </source>
</evidence>
<proteinExistence type="predicted"/>
<reference evidence="2" key="1">
    <citation type="submission" date="2022-08" db="EMBL/GenBank/DDBJ databases">
        <title>Alicyclobacillus fastidiosus DSM 17978, complete genome.</title>
        <authorList>
            <person name="Wang Q."/>
            <person name="Cai R."/>
            <person name="Wang Z."/>
        </authorList>
    </citation>
    <scope>NUCLEOTIDE SEQUENCE</scope>
    <source>
        <strain evidence="2">DSM 17978</strain>
    </source>
</reference>
<dbReference type="GO" id="GO:0032259">
    <property type="term" value="P:methylation"/>
    <property type="evidence" value="ECO:0007669"/>
    <property type="project" value="UniProtKB-KW"/>
</dbReference>
<dbReference type="Pfam" id="PF08241">
    <property type="entry name" value="Methyltransf_11"/>
    <property type="match status" value="1"/>
</dbReference>
<dbReference type="SUPFAM" id="SSF53335">
    <property type="entry name" value="S-adenosyl-L-methionine-dependent methyltransferases"/>
    <property type="match status" value="1"/>
</dbReference>
<gene>
    <name evidence="2" type="ORF">NZD89_09555</name>
</gene>
<dbReference type="RefSeq" id="WP_268007477.1">
    <property type="nucleotide sequence ID" value="NZ_BSUT01000001.1"/>
</dbReference>
<dbReference type="GO" id="GO:0008168">
    <property type="term" value="F:methyltransferase activity"/>
    <property type="evidence" value="ECO:0007669"/>
    <property type="project" value="UniProtKB-KW"/>
</dbReference>
<keyword evidence="2" id="KW-0808">Transferase</keyword>
<evidence type="ECO:0000313" key="3">
    <source>
        <dbReference type="Proteomes" id="UP001164761"/>
    </source>
</evidence>
<sequence>MAAGARSVVGIDASAAMIEAAREVYGADIRFFVADARAAGLPGNAYDVVFSRAVIHHMRLDEVTELFREAYRLLRPGGAVVIQDRTVEDVLLPGAPDHIRGYFFEMYPRLCDVEVCRRHGVSEVSAALEAVGFERLSTERLWEIRREYGDF</sequence>
<dbReference type="Proteomes" id="UP001164761">
    <property type="component" value="Chromosome"/>
</dbReference>
<keyword evidence="3" id="KW-1185">Reference proteome</keyword>
<dbReference type="InterPro" id="IPR029063">
    <property type="entry name" value="SAM-dependent_MTases_sf"/>
</dbReference>
<name>A0ABY6ZL22_9BACL</name>
<dbReference type="Gene3D" id="3.40.50.150">
    <property type="entry name" value="Vaccinia Virus protein VP39"/>
    <property type="match status" value="1"/>
</dbReference>
<protein>
    <submittedName>
        <fullName evidence="2">Methyltransferase domain-containing protein</fullName>
    </submittedName>
</protein>
<dbReference type="CDD" id="cd02440">
    <property type="entry name" value="AdoMet_MTases"/>
    <property type="match status" value="1"/>
</dbReference>